<dbReference type="RefSeq" id="WP_161081860.1">
    <property type="nucleotide sequence ID" value="NZ_WWCX01000001.1"/>
</dbReference>
<dbReference type="Proteomes" id="UP000447355">
    <property type="component" value="Unassembled WGS sequence"/>
</dbReference>
<organism evidence="1 2">
    <name type="scientific">Duganella vulcania</name>
    <dbReference type="NCBI Taxonomy" id="2692166"/>
    <lineage>
        <taxon>Bacteria</taxon>
        <taxon>Pseudomonadati</taxon>
        <taxon>Pseudomonadota</taxon>
        <taxon>Betaproteobacteria</taxon>
        <taxon>Burkholderiales</taxon>
        <taxon>Oxalobacteraceae</taxon>
        <taxon>Telluria group</taxon>
        <taxon>Duganella</taxon>
    </lineage>
</organism>
<reference evidence="1" key="1">
    <citation type="submission" date="2019-12" db="EMBL/GenBank/DDBJ databases">
        <title>Novel species isolated from a subtropical stream in China.</title>
        <authorList>
            <person name="Lu H."/>
        </authorList>
    </citation>
    <scope>NUCLEOTIDE SEQUENCE [LARGE SCALE GENOMIC DNA]</scope>
    <source>
        <strain evidence="1">FT81W</strain>
    </source>
</reference>
<accession>A0A845GIW2</accession>
<sequence length="63" mass="7453">MHKMTDDEWKAELRRLTAAVTRKRNQVQCERTLAEKVAAKERVKLAESALRKHKLHYYELTGD</sequence>
<evidence type="ECO:0000313" key="1">
    <source>
        <dbReference type="EMBL" id="MYM92599.1"/>
    </source>
</evidence>
<gene>
    <name evidence="1" type="ORF">GTP90_01845</name>
</gene>
<evidence type="ECO:0000313" key="2">
    <source>
        <dbReference type="Proteomes" id="UP000447355"/>
    </source>
</evidence>
<dbReference type="AlphaFoldDB" id="A0A845GIW2"/>
<comment type="caution">
    <text evidence="1">The sequence shown here is derived from an EMBL/GenBank/DDBJ whole genome shotgun (WGS) entry which is preliminary data.</text>
</comment>
<protein>
    <submittedName>
        <fullName evidence="1">Uncharacterized protein</fullName>
    </submittedName>
</protein>
<proteinExistence type="predicted"/>
<name>A0A845GIW2_9BURK</name>
<dbReference type="EMBL" id="WWCX01000001">
    <property type="protein sequence ID" value="MYM92599.1"/>
    <property type="molecule type" value="Genomic_DNA"/>
</dbReference>